<dbReference type="GO" id="GO:0003713">
    <property type="term" value="F:transcription coactivator activity"/>
    <property type="evidence" value="ECO:0000318"/>
    <property type="project" value="GO_Central"/>
</dbReference>
<evidence type="ECO:0000313" key="5">
    <source>
        <dbReference type="EMBL" id="EAY21591.1"/>
    </source>
</evidence>
<reference evidence="5" key="1">
    <citation type="submission" date="2006-10" db="EMBL/GenBank/DDBJ databases">
        <authorList>
            <person name="Amadeo P."/>
            <person name="Zhao Q."/>
            <person name="Wortman J."/>
            <person name="Fraser-Liggett C."/>
            <person name="Carlton J."/>
        </authorList>
    </citation>
    <scope>NUCLEOTIDE SEQUENCE</scope>
    <source>
        <strain evidence="5">G3</strain>
    </source>
</reference>
<dbReference type="InterPro" id="IPR013921">
    <property type="entry name" value="Mediator_Med20"/>
</dbReference>
<keyword evidence="3 4" id="KW-0539">Nucleus</keyword>
<evidence type="ECO:0000256" key="2">
    <source>
        <dbReference type="ARBA" id="ARBA00010743"/>
    </source>
</evidence>
<keyword evidence="4" id="KW-0805">Transcription regulation</keyword>
<keyword evidence="4" id="KW-0010">Activator</keyword>
<sequence>MGIRAVGFLKPSEYGDDASKYLNKFREHLFQLGAFGFETWTCKIYSRKAQTDSILRLISFNDTPDQNILITKSTTLVGDANFQSVLKDIGLPFDKTLIFKIDGSMAQLGDFKVRYGVSIVKEKQVGILFDIEYLPVTKLSVNSDLIFSSVCKTMDLQAKLYTPQNSESNEYNFSCLGQDYIRILLDNDIAQ</sequence>
<dbReference type="VEuPathDB" id="TrichDB:TVAGG3_0986780"/>
<dbReference type="Proteomes" id="UP000001542">
    <property type="component" value="Unassembled WGS sequence"/>
</dbReference>
<evidence type="ECO:0000256" key="3">
    <source>
        <dbReference type="ARBA" id="ARBA00023242"/>
    </source>
</evidence>
<dbReference type="PANTHER" id="PTHR12465">
    <property type="entry name" value="UBIQUITIN SPECIFIC PROTEASE HOMOLOG 49"/>
    <property type="match status" value="1"/>
</dbReference>
<dbReference type="GO" id="GO:0006357">
    <property type="term" value="P:regulation of transcription by RNA polymerase II"/>
    <property type="evidence" value="ECO:0000318"/>
    <property type="project" value="GO_Central"/>
</dbReference>
<accession>A2DDB2</accession>
<dbReference type="GO" id="GO:0016592">
    <property type="term" value="C:mediator complex"/>
    <property type="evidence" value="ECO:0000318"/>
    <property type="project" value="GO_Central"/>
</dbReference>
<proteinExistence type="inferred from homology"/>
<evidence type="ECO:0000256" key="4">
    <source>
        <dbReference type="RuleBase" id="RU364152"/>
    </source>
</evidence>
<comment type="function">
    <text evidence="4">Component of the Mediator complex, a coactivator involved in the regulated transcription of nearly all RNA polymerase II-dependent genes. Mediator functions as a bridge to convey information from gene-specific regulatory proteins to the basal RNA polymerase II transcription machinery. Mediator is recruited to promoters by direct interactions with regulatory proteins and serves as a scaffold for the assembly of a functional preinitiation complex with RNA polymerase II and the general transcription factors.</text>
</comment>
<dbReference type="InParanoid" id="A2DDB2"/>
<keyword evidence="4" id="KW-0804">Transcription</keyword>
<dbReference type="RefSeq" id="XP_001582577.1">
    <property type="nucleotide sequence ID" value="XM_001582527.1"/>
</dbReference>
<dbReference type="EMBL" id="DS113189">
    <property type="protein sequence ID" value="EAY21591.1"/>
    <property type="molecule type" value="Genomic_DNA"/>
</dbReference>
<reference evidence="5" key="2">
    <citation type="journal article" date="2007" name="Science">
        <title>Draft genome sequence of the sexually transmitted pathogen Trichomonas vaginalis.</title>
        <authorList>
            <person name="Carlton J.M."/>
            <person name="Hirt R.P."/>
            <person name="Silva J.C."/>
            <person name="Delcher A.L."/>
            <person name="Schatz M."/>
            <person name="Zhao Q."/>
            <person name="Wortman J.R."/>
            <person name="Bidwell S.L."/>
            <person name="Alsmark U.C.M."/>
            <person name="Besteiro S."/>
            <person name="Sicheritz-Ponten T."/>
            <person name="Noel C.J."/>
            <person name="Dacks J.B."/>
            <person name="Foster P.G."/>
            <person name="Simillion C."/>
            <person name="Van de Peer Y."/>
            <person name="Miranda-Saavedra D."/>
            <person name="Barton G.J."/>
            <person name="Westrop G.D."/>
            <person name="Mueller S."/>
            <person name="Dessi D."/>
            <person name="Fiori P.L."/>
            <person name="Ren Q."/>
            <person name="Paulsen I."/>
            <person name="Zhang H."/>
            <person name="Bastida-Corcuera F.D."/>
            <person name="Simoes-Barbosa A."/>
            <person name="Brown M.T."/>
            <person name="Hayes R.D."/>
            <person name="Mukherjee M."/>
            <person name="Okumura C.Y."/>
            <person name="Schneider R."/>
            <person name="Smith A.J."/>
            <person name="Vanacova S."/>
            <person name="Villalvazo M."/>
            <person name="Haas B.J."/>
            <person name="Pertea M."/>
            <person name="Feldblyum T.V."/>
            <person name="Utterback T.R."/>
            <person name="Shu C.L."/>
            <person name="Osoegawa K."/>
            <person name="de Jong P.J."/>
            <person name="Hrdy I."/>
            <person name="Horvathova L."/>
            <person name="Zubacova Z."/>
            <person name="Dolezal P."/>
            <person name="Malik S.B."/>
            <person name="Logsdon J.M. Jr."/>
            <person name="Henze K."/>
            <person name="Gupta A."/>
            <person name="Wang C.C."/>
            <person name="Dunne R.L."/>
            <person name="Upcroft J.A."/>
            <person name="Upcroft P."/>
            <person name="White O."/>
            <person name="Salzberg S.L."/>
            <person name="Tang P."/>
            <person name="Chiu C.-H."/>
            <person name="Lee Y.-S."/>
            <person name="Embley T.M."/>
            <person name="Coombs G.H."/>
            <person name="Mottram J.C."/>
            <person name="Tachezy J."/>
            <person name="Fraser-Liggett C.M."/>
            <person name="Johnson P.J."/>
        </authorList>
    </citation>
    <scope>NUCLEOTIDE SEQUENCE [LARGE SCALE GENOMIC DNA]</scope>
    <source>
        <strain evidence="5">G3</strain>
    </source>
</reference>
<dbReference type="AlphaFoldDB" id="A2DDB2"/>
<gene>
    <name evidence="4" type="primary">MED20</name>
    <name evidence="5" type="ORF">TVAG_013560</name>
</gene>
<dbReference type="PANTHER" id="PTHR12465:SF0">
    <property type="entry name" value="MEDIATOR OF RNA POLYMERASE II TRANSCRIPTION SUBUNIT 20"/>
    <property type="match status" value="1"/>
</dbReference>
<protein>
    <recommendedName>
        <fullName evidence="4">Mediator of RNA polymerase II transcription subunit 20</fullName>
    </recommendedName>
    <alternativeName>
        <fullName evidence="4">Mediator complex subunit 20</fullName>
    </alternativeName>
</protein>
<dbReference type="Pfam" id="PF08612">
    <property type="entry name" value="Med20"/>
    <property type="match status" value="1"/>
</dbReference>
<organism evidence="5 6">
    <name type="scientific">Trichomonas vaginalis (strain ATCC PRA-98 / G3)</name>
    <dbReference type="NCBI Taxonomy" id="412133"/>
    <lineage>
        <taxon>Eukaryota</taxon>
        <taxon>Metamonada</taxon>
        <taxon>Parabasalia</taxon>
        <taxon>Trichomonadida</taxon>
        <taxon>Trichomonadidae</taxon>
        <taxon>Trichomonas</taxon>
    </lineage>
</organism>
<dbReference type="VEuPathDB" id="TrichDB:TVAG_013560"/>
<dbReference type="OrthoDB" id="10491859at2759"/>
<evidence type="ECO:0000256" key="1">
    <source>
        <dbReference type="ARBA" id="ARBA00004123"/>
    </source>
</evidence>
<comment type="subunit">
    <text evidence="4">Component of the Mediator complex.</text>
</comment>
<keyword evidence="6" id="KW-1185">Reference proteome</keyword>
<dbReference type="KEGG" id="tva:5467141"/>
<dbReference type="STRING" id="5722.A2DDB2"/>
<dbReference type="SMR" id="A2DDB2"/>
<evidence type="ECO:0000313" key="6">
    <source>
        <dbReference type="Proteomes" id="UP000001542"/>
    </source>
</evidence>
<comment type="similarity">
    <text evidence="2 4">Belongs to the Mediator complex subunit 20 family.</text>
</comment>
<comment type="subcellular location">
    <subcellularLocation>
        <location evidence="1 4">Nucleus</location>
    </subcellularLocation>
</comment>
<name>A2DDB2_TRIV3</name>